<evidence type="ECO:0000259" key="2">
    <source>
        <dbReference type="Pfam" id="PF03435"/>
    </source>
</evidence>
<dbReference type="SUPFAM" id="SSF51735">
    <property type="entry name" value="NAD(P)-binding Rossmann-fold domains"/>
    <property type="match status" value="1"/>
</dbReference>
<dbReference type="OrthoDB" id="194971at2157"/>
<comment type="caution">
    <text evidence="3">The sequence shown here is derived from an EMBL/GenBank/DDBJ whole genome shotgun (WGS) entry which is preliminary data.</text>
</comment>
<dbReference type="Gene3D" id="3.40.50.720">
    <property type="entry name" value="NAD(P)-binding Rossmann-like Domain"/>
    <property type="match status" value="1"/>
</dbReference>
<accession>A0A3N6M6P7</accession>
<organism evidence="3 4">
    <name type="scientific">Natrarchaeobius chitinivorans</name>
    <dbReference type="NCBI Taxonomy" id="1679083"/>
    <lineage>
        <taxon>Archaea</taxon>
        <taxon>Methanobacteriati</taxon>
        <taxon>Methanobacteriota</taxon>
        <taxon>Stenosarchaea group</taxon>
        <taxon>Halobacteria</taxon>
        <taxon>Halobacteriales</taxon>
        <taxon>Natrialbaceae</taxon>
        <taxon>Natrarchaeobius</taxon>
    </lineage>
</organism>
<dbReference type="InterPro" id="IPR036291">
    <property type="entry name" value="NAD(P)-bd_dom_sf"/>
</dbReference>
<evidence type="ECO:0000313" key="4">
    <source>
        <dbReference type="Proteomes" id="UP000282323"/>
    </source>
</evidence>
<name>A0A3N6M6P7_NATCH</name>
<evidence type="ECO:0000256" key="1">
    <source>
        <dbReference type="SAM" id="MobiDB-lite"/>
    </source>
</evidence>
<protein>
    <submittedName>
        <fullName evidence="3">Saccharopine dehydrogenase</fullName>
    </submittedName>
</protein>
<gene>
    <name evidence="3" type="ORF">EA473_01365</name>
</gene>
<keyword evidence="4" id="KW-1185">Reference proteome</keyword>
<evidence type="ECO:0000313" key="3">
    <source>
        <dbReference type="EMBL" id="RQG97877.1"/>
    </source>
</evidence>
<dbReference type="PANTHER" id="PTHR43781">
    <property type="entry name" value="SACCHAROPINE DEHYDROGENASE"/>
    <property type="match status" value="1"/>
</dbReference>
<dbReference type="EMBL" id="REGA01000001">
    <property type="protein sequence ID" value="RQG97877.1"/>
    <property type="molecule type" value="Genomic_DNA"/>
</dbReference>
<dbReference type="AlphaFoldDB" id="A0A3N6M6P7"/>
<sequence length="377" mass="40350">MGSLLIYGAYGYTGRLVVREAIRRGITPVVAGRNEKKVTRQADGLGLDGKAFDLKSPDLRSHVERFDAVLNCAGPFVDTVDPIVEACLETGTDYLDVTGEVPVFERLRQRDGDARTAGITLLPGVGFDVVPTDCLAAFLREQLPSSDRLTLGIKAEGLPSRGTARTLLELAGDGGVVRRNGRLVNVPAAFRSREIDFGHGPEHAVTIPLGDVVTAAWNTDLESVEVYAAMHPLAARALSAADSLAGLLAIPPIETAAKRLIDIAIDGPGERRRSEDRIVVWGEVVDESAADGGRRASARLETPNVYDLTAETAAAAAERVLEGRNRTDRERIPPGFQTPAAAFGPDFVLEFDGVDRELLEGFDEGSEPDRSSGDTEP</sequence>
<dbReference type="Pfam" id="PF03435">
    <property type="entry name" value="Sacchrp_dh_NADP"/>
    <property type="match status" value="1"/>
</dbReference>
<dbReference type="InterPro" id="IPR005097">
    <property type="entry name" value="Sacchrp_dh_NADP-bd"/>
</dbReference>
<reference evidence="3 4" key="1">
    <citation type="submission" date="2018-10" db="EMBL/GenBank/DDBJ databases">
        <title>Natrarchaeobius chitinivorans gen. nov., sp. nov., and Natrarchaeobius haloalkaliphilus sp. nov., alkaliphilic, chitin-utilizing haloarchaea from hypersaline alkaline lakes.</title>
        <authorList>
            <person name="Sorokin D.Y."/>
            <person name="Elcheninov A.G."/>
            <person name="Kostrikina N.A."/>
            <person name="Bale N.J."/>
            <person name="Sinninghe Damste J.S."/>
            <person name="Khijniak T.V."/>
            <person name="Kublanov I.V."/>
            <person name="Toshchakov S.V."/>
        </authorList>
    </citation>
    <scope>NUCLEOTIDE SEQUENCE [LARGE SCALE GENOMIC DNA]</scope>
    <source>
        <strain evidence="3 4">AArcht4T</strain>
    </source>
</reference>
<proteinExistence type="predicted"/>
<dbReference type="PANTHER" id="PTHR43781:SF1">
    <property type="entry name" value="SACCHAROPINE DEHYDROGENASE"/>
    <property type="match status" value="1"/>
</dbReference>
<dbReference type="Proteomes" id="UP000282323">
    <property type="component" value="Unassembled WGS sequence"/>
</dbReference>
<dbReference type="RefSeq" id="WP_124193860.1">
    <property type="nucleotide sequence ID" value="NZ_REGA01000001.1"/>
</dbReference>
<feature type="domain" description="Saccharopine dehydrogenase NADP binding" evidence="2">
    <location>
        <begin position="5"/>
        <end position="121"/>
    </location>
</feature>
<feature type="region of interest" description="Disordered" evidence="1">
    <location>
        <begin position="324"/>
        <end position="344"/>
    </location>
</feature>